<dbReference type="EMBL" id="JAKKOR010000005">
    <property type="protein sequence ID" value="MCF8587984.1"/>
    <property type="molecule type" value="Genomic_DNA"/>
</dbReference>
<feature type="signal peptide" evidence="1">
    <location>
        <begin position="1"/>
        <end position="31"/>
    </location>
</feature>
<evidence type="ECO:0008006" key="4">
    <source>
        <dbReference type="Google" id="ProtNLM"/>
    </source>
</evidence>
<evidence type="ECO:0000313" key="2">
    <source>
        <dbReference type="EMBL" id="MCF8587984.1"/>
    </source>
</evidence>
<comment type="caution">
    <text evidence="2">The sequence shown here is derived from an EMBL/GenBank/DDBJ whole genome shotgun (WGS) entry which is preliminary data.</text>
</comment>
<feature type="chain" id="PRO_5046309309" description="Lipoprotein" evidence="1">
    <location>
        <begin position="32"/>
        <end position="275"/>
    </location>
</feature>
<keyword evidence="3" id="KW-1185">Reference proteome</keyword>
<accession>A0ABS9IR05</accession>
<dbReference type="Proteomes" id="UP001200110">
    <property type="component" value="Unassembled WGS sequence"/>
</dbReference>
<name>A0ABS9IR05_9ACTN</name>
<evidence type="ECO:0000256" key="1">
    <source>
        <dbReference type="SAM" id="SignalP"/>
    </source>
</evidence>
<gene>
    <name evidence="2" type="ORF">L5G33_05795</name>
</gene>
<proteinExistence type="predicted"/>
<organism evidence="2 3">
    <name type="scientific">Gordonia liuliyuniae</name>
    <dbReference type="NCBI Taxonomy" id="2911517"/>
    <lineage>
        <taxon>Bacteria</taxon>
        <taxon>Bacillati</taxon>
        <taxon>Actinomycetota</taxon>
        <taxon>Actinomycetes</taxon>
        <taxon>Mycobacteriales</taxon>
        <taxon>Gordoniaceae</taxon>
        <taxon>Gordonia</taxon>
    </lineage>
</organism>
<dbReference type="PROSITE" id="PS51257">
    <property type="entry name" value="PROKAR_LIPOPROTEIN"/>
    <property type="match status" value="1"/>
</dbReference>
<keyword evidence="1" id="KW-0732">Signal</keyword>
<protein>
    <recommendedName>
        <fullName evidence="4">Lipoprotein</fullName>
    </recommendedName>
</protein>
<sequence length="275" mass="29200">MRPCTRLLPTCVLALTVLLGGLLTGCSFDNADRYADEYAGFARSLPDVEGATVSGHNAVLSDGTVNSLVTLRGGLSDAQVAAVAEQLVSHPPERSVERHDVVLRFSATNGSGGEASVSLHLEPVSGTSQSEPELVERVAAVRALAADSSGLTDLTDFGTSIHVDTTGDVFATASLLDKYARTVPTRPRQLVSAQKNGNVSWDRGDDLAALQGMSDVLAAIPAAWAPVFWRADAQQPVDEPRFTIVMPKQTPDNVFRRVRNRALEVVVPVDLSRAA</sequence>
<reference evidence="2 3" key="1">
    <citation type="submission" date="2022-01" db="EMBL/GenBank/DDBJ databases">
        <authorList>
            <person name="Huang Y."/>
        </authorList>
    </citation>
    <scope>NUCLEOTIDE SEQUENCE [LARGE SCALE GENOMIC DNA]</scope>
    <source>
        <strain evidence="2 3">HY366</strain>
    </source>
</reference>
<dbReference type="RefSeq" id="WP_236997223.1">
    <property type="nucleotide sequence ID" value="NZ_JAKKOR010000005.1"/>
</dbReference>
<evidence type="ECO:0000313" key="3">
    <source>
        <dbReference type="Proteomes" id="UP001200110"/>
    </source>
</evidence>